<dbReference type="Proteomes" id="UP001440984">
    <property type="component" value="Unassembled WGS sequence"/>
</dbReference>
<dbReference type="InterPro" id="IPR032710">
    <property type="entry name" value="NTF2-like_dom_sf"/>
</dbReference>
<reference evidence="2 3" key="1">
    <citation type="submission" date="2024-05" db="EMBL/GenBank/DDBJ databases">
        <authorList>
            <person name="Zhao H."/>
            <person name="Xu Y."/>
            <person name="Lin S."/>
            <person name="Spain J.C."/>
            <person name="Zhou N.-Y."/>
        </authorList>
    </citation>
    <scope>NUCLEOTIDE SEQUENCE [LARGE SCALE GENOMIC DNA]</scope>
    <source>
        <strain evidence="2 3">NEAU-NG30</strain>
    </source>
</reference>
<evidence type="ECO:0000259" key="1">
    <source>
        <dbReference type="Pfam" id="PF12680"/>
    </source>
</evidence>
<dbReference type="Gene3D" id="3.10.450.50">
    <property type="match status" value="1"/>
</dbReference>
<dbReference type="EMBL" id="JBDZYD010000012">
    <property type="protein sequence ID" value="MEQ0563317.1"/>
    <property type="molecule type" value="Genomic_DNA"/>
</dbReference>
<name>A0ABV0LPN7_9PSEU</name>
<dbReference type="SUPFAM" id="SSF54427">
    <property type="entry name" value="NTF2-like"/>
    <property type="match status" value="1"/>
</dbReference>
<evidence type="ECO:0000313" key="2">
    <source>
        <dbReference type="EMBL" id="MEQ0563317.1"/>
    </source>
</evidence>
<organism evidence="2 3">
    <name type="scientific">Amycolatopsis melonis</name>
    <dbReference type="NCBI Taxonomy" id="3156488"/>
    <lineage>
        <taxon>Bacteria</taxon>
        <taxon>Bacillati</taxon>
        <taxon>Actinomycetota</taxon>
        <taxon>Actinomycetes</taxon>
        <taxon>Pseudonocardiales</taxon>
        <taxon>Pseudonocardiaceae</taxon>
        <taxon>Amycolatopsis</taxon>
    </lineage>
</organism>
<gene>
    <name evidence="2" type="ORF">ABJI51_29925</name>
</gene>
<comment type="caution">
    <text evidence="2">The sequence shown here is derived from an EMBL/GenBank/DDBJ whole genome shotgun (WGS) entry which is preliminary data.</text>
</comment>
<proteinExistence type="predicted"/>
<feature type="domain" description="SnoaL-like" evidence="1">
    <location>
        <begin position="8"/>
        <end position="109"/>
    </location>
</feature>
<accession>A0ABV0LPN7</accession>
<protein>
    <submittedName>
        <fullName evidence="2">Nuclear transport factor 2 family protein</fullName>
    </submittedName>
</protein>
<evidence type="ECO:0000313" key="3">
    <source>
        <dbReference type="Proteomes" id="UP001440984"/>
    </source>
</evidence>
<sequence>MTDVRTVVEQYLAVWNETDADKRRALVADVFTEDARYTDPLGDVTGHDGIDRFVAGAQAQFGGLAFSLPAEPDAHHHLARFHWHLGTPGAEPVAIGFDVVELADGKIAKVHGFLDKLPG</sequence>
<dbReference type="InterPro" id="IPR037401">
    <property type="entry name" value="SnoaL-like"/>
</dbReference>
<keyword evidence="3" id="KW-1185">Reference proteome</keyword>
<dbReference type="Pfam" id="PF12680">
    <property type="entry name" value="SnoaL_2"/>
    <property type="match status" value="1"/>
</dbReference>
<dbReference type="RefSeq" id="WP_348954391.1">
    <property type="nucleotide sequence ID" value="NZ_JBDZYD010000012.1"/>
</dbReference>